<dbReference type="EMBL" id="GBXM01105947">
    <property type="protein sequence ID" value="JAH02630.1"/>
    <property type="molecule type" value="Transcribed_RNA"/>
</dbReference>
<sequence>MHLVGASYMSGSLGRCRRSCVTVSRLQPASPIRPFSGPFECFSHLS</sequence>
<accession>A0A0E9PEW6</accession>
<dbReference type="AlphaFoldDB" id="A0A0E9PEW6"/>
<reference evidence="1" key="2">
    <citation type="journal article" date="2015" name="Fish Shellfish Immunol.">
        <title>Early steps in the European eel (Anguilla anguilla)-Vibrio vulnificus interaction in the gills: Role of the RtxA13 toxin.</title>
        <authorList>
            <person name="Callol A."/>
            <person name="Pajuelo D."/>
            <person name="Ebbesson L."/>
            <person name="Teles M."/>
            <person name="MacKenzie S."/>
            <person name="Amaro C."/>
        </authorList>
    </citation>
    <scope>NUCLEOTIDE SEQUENCE</scope>
</reference>
<organism evidence="1">
    <name type="scientific">Anguilla anguilla</name>
    <name type="common">European freshwater eel</name>
    <name type="synonym">Muraena anguilla</name>
    <dbReference type="NCBI Taxonomy" id="7936"/>
    <lineage>
        <taxon>Eukaryota</taxon>
        <taxon>Metazoa</taxon>
        <taxon>Chordata</taxon>
        <taxon>Craniata</taxon>
        <taxon>Vertebrata</taxon>
        <taxon>Euteleostomi</taxon>
        <taxon>Actinopterygii</taxon>
        <taxon>Neopterygii</taxon>
        <taxon>Teleostei</taxon>
        <taxon>Anguilliformes</taxon>
        <taxon>Anguillidae</taxon>
        <taxon>Anguilla</taxon>
    </lineage>
</organism>
<reference evidence="1" key="1">
    <citation type="submission" date="2014-11" db="EMBL/GenBank/DDBJ databases">
        <authorList>
            <person name="Amaro Gonzalez C."/>
        </authorList>
    </citation>
    <scope>NUCLEOTIDE SEQUENCE</scope>
</reference>
<evidence type="ECO:0000313" key="1">
    <source>
        <dbReference type="EMBL" id="JAH02630.1"/>
    </source>
</evidence>
<protein>
    <submittedName>
        <fullName evidence="1">Uncharacterized protein</fullName>
    </submittedName>
</protein>
<name>A0A0E9PEW6_ANGAN</name>
<proteinExistence type="predicted"/>